<dbReference type="Pfam" id="PF22946">
    <property type="entry name" value="SPEF2_D5"/>
    <property type="match status" value="1"/>
</dbReference>
<dbReference type="Gene3D" id="3.40.50.300">
    <property type="entry name" value="P-loop containing nucleotide triphosphate hydrolases"/>
    <property type="match status" value="1"/>
</dbReference>
<dbReference type="InterPro" id="IPR027417">
    <property type="entry name" value="P-loop_NTPase"/>
</dbReference>
<dbReference type="InterPro" id="IPR054517">
    <property type="entry name" value="SPEF2_D5"/>
</dbReference>
<comment type="caution">
    <text evidence="5">The sequence shown here is derived from an EMBL/GenBank/DDBJ whole genome shotgun (WGS) entry which is preliminary data.</text>
</comment>
<evidence type="ECO:0000259" key="2">
    <source>
        <dbReference type="Pfam" id="PF06294"/>
    </source>
</evidence>
<dbReference type="Proteomes" id="UP000481153">
    <property type="component" value="Unassembled WGS sequence"/>
</dbReference>
<dbReference type="VEuPathDB" id="FungiDB:AeMF1_000163"/>
<name>A0A6G0X4Q5_9STRA</name>
<feature type="domain" description="CPC1/SPEF2" evidence="3">
    <location>
        <begin position="381"/>
        <end position="505"/>
    </location>
</feature>
<dbReference type="GO" id="GO:0005737">
    <property type="term" value="C:cytoplasm"/>
    <property type="evidence" value="ECO:0007669"/>
    <property type="project" value="UniProtKB-ARBA"/>
</dbReference>
<accession>A0A6G0X4Q5</accession>
<feature type="region of interest" description="Disordered" evidence="1">
    <location>
        <begin position="105"/>
        <end position="125"/>
    </location>
</feature>
<proteinExistence type="predicted"/>
<evidence type="ECO:0000256" key="1">
    <source>
        <dbReference type="SAM" id="MobiDB-lite"/>
    </source>
</evidence>
<dbReference type="InterPro" id="IPR010441">
    <property type="entry name" value="CH_2"/>
</dbReference>
<dbReference type="Gene3D" id="1.10.418.10">
    <property type="entry name" value="Calponin-like domain"/>
    <property type="match status" value="1"/>
</dbReference>
<dbReference type="InterPro" id="IPR052634">
    <property type="entry name" value="Sperm_flagellar-bone_growth"/>
</dbReference>
<protein>
    <submittedName>
        <fullName evidence="5">Uncharacterized protein</fullName>
    </submittedName>
</protein>
<reference evidence="5 6" key="1">
    <citation type="submission" date="2019-07" db="EMBL/GenBank/DDBJ databases">
        <title>Genomics analysis of Aphanomyces spp. identifies a new class of oomycete effector associated with host adaptation.</title>
        <authorList>
            <person name="Gaulin E."/>
        </authorList>
    </citation>
    <scope>NUCLEOTIDE SEQUENCE [LARGE SCALE GENOMIC DNA]</scope>
    <source>
        <strain evidence="5 6">ATCC 201684</strain>
    </source>
</reference>
<evidence type="ECO:0000313" key="5">
    <source>
        <dbReference type="EMBL" id="KAF0734951.1"/>
    </source>
</evidence>
<keyword evidence="6" id="KW-1185">Reference proteome</keyword>
<dbReference type="InterPro" id="IPR036872">
    <property type="entry name" value="CH_dom_sf"/>
</dbReference>
<feature type="domain" description="CH-like" evidence="2">
    <location>
        <begin position="5"/>
        <end position="99"/>
    </location>
</feature>
<feature type="domain" description="SPEF2 C-terminal" evidence="4">
    <location>
        <begin position="1223"/>
        <end position="1345"/>
    </location>
</feature>
<dbReference type="Pfam" id="PF06294">
    <property type="entry name" value="CH_2"/>
    <property type="match status" value="1"/>
</dbReference>
<gene>
    <name evidence="5" type="ORF">Ae201684_008428</name>
</gene>
<dbReference type="PANTHER" id="PTHR14919">
    <property type="entry name" value="KPL2-RELATED"/>
    <property type="match status" value="1"/>
</dbReference>
<dbReference type="Pfam" id="PF24082">
    <property type="entry name" value="SPEF2_C"/>
    <property type="match status" value="1"/>
</dbReference>
<evidence type="ECO:0000313" key="6">
    <source>
        <dbReference type="Proteomes" id="UP000481153"/>
    </source>
</evidence>
<dbReference type="InterPro" id="IPR056199">
    <property type="entry name" value="SPEF2_C"/>
</dbReference>
<sequence>MSALLIKWINTDFNLRRKVVSLEKDLSNGFLLGELLHELKLETDFTAYIDSDSVPSTLANFERLATSLGAIHITLSVEMARSIMMEKKGAAAKVLMELKALLDRRQAKHHHSQPSTASVRPPPEVTRRHFCSVNSKDTNEKFVENLIDSLDPADVNNHNRVDMAIHLRKFSEFMWQTEQQNSKFFSDKRQQELAAKAQQRERDISHLHEKQEFLKNWCDEGQREWATNQAVKTSREATQLSFELGQREKRRLIAIQNNDIAASDLEDGVTSFDRNFNRLGISTGSDEKVHLARIQGTALEHISKLEQEVNKCQFRPASNIQMMKELRERRKIHLNAQKERASRRRKMLVDQTRNTIEINRKQEETVLLKRLLDEGKIRRDILASLWKARHLSAQDKEANNAALAQKEIESAQRIDRTLKESLDALHLVATASPRRQEAEMKLHAARVAKAHQSSNKRQVHIQTCHEVINVLLDMVWFVIKHREANGKAALPPQQYRELKVAFVAGNVVPKPILNAKLLARQSRTELSMLQHYLTSTRGMLEYPELGQTPEYKDIPEITQTLYDLTSKTSNENLLTPWKPHLSPHLLLVCWYNNDTSFDVVSTFAERNGLQILTIDSCVEKSIKFGERVKSGEKLAAIESELASLGNKVATLRAKNGIVTDSMISDIVCKAILHTCLNEPPPRLGYIVHNFPRSKDEAKTFELEIIRRLVHLSDTDMATRTTQLTAALDEKRPLTEEMDLPPMSSIDLVIFENCGGSHEFAEADAEVVKSDDDVKDMQAKWTVWNTMLAALEAFWKPFGCSLTIAPRTMTPFGFDETLHALFESICTHGHELHALQVRDESAYLKAIDRARDSRRQSLQTAELLICRELAGEIKLPHNTLPELHDALAVKGVRDLCDQRMANMQTFYDSLSCISDHFQRLRKTFLRILEGEGRQAYIDKAINNLRKKDKATLLKKEFKDILIALEVKLGDIVDAARKAGNAFIHSPENWTFSVSGFQNQTKSWLERIVSNEIRALDYRLANLSTYFESVEHSVLEDTSLVPEEFQPLVNLLVERSVNLQEFGDTLAPLVSIIHEKPQIAHPESKLSRQQRIIWTERAHCIRYVLCATNLAVKLVLRLSSLQEVERQSYDSTIIEFMRQEHVFIRQVVDQIKAEEAKQIVWPRSQSLLTPYDNTGIHLQWHPCFLRPHAILALTKALAQAPEQTQGEIELTRFVRIVLDVANTCGDFPAVWKISGCVSNAGLAFCYISQRVDWRQFIVSLLSVQAIPQPRFKQLANVKLVSGMTSCVDASWNREEFLALEMWFDENITDRHRAELKDILFHTFADSSGHVHAATFLLYWCSAIYPQELISVCHPSLASFPRGLVKAFRVLYFWNPEVPSWNAQKWDILLAVGRVDPASVKRLDNHNGDVVAFLAHCESEGLPLANRWTFQNVYDHLLQ</sequence>
<dbReference type="EMBL" id="VJMJ01000102">
    <property type="protein sequence ID" value="KAF0734951.1"/>
    <property type="molecule type" value="Genomic_DNA"/>
</dbReference>
<organism evidence="5 6">
    <name type="scientific">Aphanomyces euteiches</name>
    <dbReference type="NCBI Taxonomy" id="100861"/>
    <lineage>
        <taxon>Eukaryota</taxon>
        <taxon>Sar</taxon>
        <taxon>Stramenopiles</taxon>
        <taxon>Oomycota</taxon>
        <taxon>Saprolegniomycetes</taxon>
        <taxon>Saprolegniales</taxon>
        <taxon>Verrucalvaceae</taxon>
        <taxon>Aphanomyces</taxon>
    </lineage>
</organism>
<evidence type="ECO:0000259" key="4">
    <source>
        <dbReference type="Pfam" id="PF24082"/>
    </source>
</evidence>
<evidence type="ECO:0000259" key="3">
    <source>
        <dbReference type="Pfam" id="PF22946"/>
    </source>
</evidence>
<dbReference type="PANTHER" id="PTHR14919:SF0">
    <property type="entry name" value="SPERM FLAGELLAR PROTEIN 2"/>
    <property type="match status" value="1"/>
</dbReference>